<evidence type="ECO:0000313" key="3">
    <source>
        <dbReference type="Proteomes" id="UP000678499"/>
    </source>
</evidence>
<feature type="region of interest" description="Disordered" evidence="1">
    <location>
        <begin position="165"/>
        <end position="203"/>
    </location>
</feature>
<keyword evidence="3" id="KW-1185">Reference proteome</keyword>
<feature type="compositionally biased region" description="Polar residues" evidence="1">
    <location>
        <begin position="165"/>
        <end position="177"/>
    </location>
</feature>
<dbReference type="EMBL" id="OA882232">
    <property type="protein sequence ID" value="CAD7273995.1"/>
    <property type="molecule type" value="Genomic_DNA"/>
</dbReference>
<dbReference type="AlphaFoldDB" id="A0A7R9BHE8"/>
<name>A0A7R9BHE8_9CRUS</name>
<proteinExistence type="predicted"/>
<protein>
    <submittedName>
        <fullName evidence="2">Uncharacterized protein</fullName>
    </submittedName>
</protein>
<accession>A0A7R9BHE8</accession>
<gene>
    <name evidence="2" type="ORF">NMOB1V02_LOCUS1855</name>
</gene>
<organism evidence="2">
    <name type="scientific">Notodromas monacha</name>
    <dbReference type="NCBI Taxonomy" id="399045"/>
    <lineage>
        <taxon>Eukaryota</taxon>
        <taxon>Metazoa</taxon>
        <taxon>Ecdysozoa</taxon>
        <taxon>Arthropoda</taxon>
        <taxon>Crustacea</taxon>
        <taxon>Oligostraca</taxon>
        <taxon>Ostracoda</taxon>
        <taxon>Podocopa</taxon>
        <taxon>Podocopida</taxon>
        <taxon>Cypridocopina</taxon>
        <taxon>Cypridoidea</taxon>
        <taxon>Cyprididae</taxon>
        <taxon>Notodromas</taxon>
    </lineage>
</organism>
<dbReference type="Proteomes" id="UP000678499">
    <property type="component" value="Unassembled WGS sequence"/>
</dbReference>
<evidence type="ECO:0000256" key="1">
    <source>
        <dbReference type="SAM" id="MobiDB-lite"/>
    </source>
</evidence>
<sequence length="357" mass="40143">MNPNAASCALCSIDNLKEMWGIDAELRDGETMRTFLQFAGVVEAKHLVSYTVVCDDCKKLVDSSYELHRLYVKSLIALRTAVHHNQGNKPRTEVLTAGVHGDFDTFYAANISFKRRSSDENLGDLMDSQLLKPKVELVEGELSENLSDERSSFALDDALYSEENAYQKSGSHNQSEQSARDDHLFVKKPPQGRSRVRKGRVDQDNKNVQLKECPQCKEFKLKPLAENAWFCSRCLYSTSGVSPKINPNFESASATCPHCGMEYLDIAAAIKLRKVSDLNFGVFLCRPCKKTFMVDADAFNASKPDMPCERNVKQDLVHPTECRECSRCKKVLTEVDEGSARKLLCLKSVLLEHVQEQ</sequence>
<evidence type="ECO:0000313" key="2">
    <source>
        <dbReference type="EMBL" id="CAD7273995.1"/>
    </source>
</evidence>
<reference evidence="2" key="1">
    <citation type="submission" date="2020-11" db="EMBL/GenBank/DDBJ databases">
        <authorList>
            <person name="Tran Van P."/>
        </authorList>
    </citation>
    <scope>NUCLEOTIDE SEQUENCE</scope>
</reference>
<dbReference type="EMBL" id="CAJPEX010000195">
    <property type="protein sequence ID" value="CAG0914147.1"/>
    <property type="molecule type" value="Genomic_DNA"/>
</dbReference>